<dbReference type="SUPFAM" id="SSF74924">
    <property type="entry name" value="Cap-Gly domain"/>
    <property type="match status" value="1"/>
</dbReference>
<feature type="compositionally biased region" description="Low complexity" evidence="2">
    <location>
        <begin position="2081"/>
        <end position="2096"/>
    </location>
</feature>
<reference evidence="4" key="3">
    <citation type="submission" date="2025-09" db="UniProtKB">
        <authorList>
            <consortium name="Ensembl"/>
        </authorList>
    </citation>
    <scope>IDENTIFICATION</scope>
</reference>
<feature type="compositionally biased region" description="Polar residues" evidence="2">
    <location>
        <begin position="1349"/>
        <end position="1364"/>
    </location>
</feature>
<feature type="compositionally biased region" description="Polar residues" evidence="2">
    <location>
        <begin position="1373"/>
        <end position="1390"/>
    </location>
</feature>
<keyword evidence="5" id="KW-1185">Reference proteome</keyword>
<feature type="region of interest" description="Disordered" evidence="2">
    <location>
        <begin position="1487"/>
        <end position="1531"/>
    </location>
</feature>
<feature type="region of interest" description="Disordered" evidence="2">
    <location>
        <begin position="613"/>
        <end position="656"/>
    </location>
</feature>
<feature type="region of interest" description="Disordered" evidence="2">
    <location>
        <begin position="1652"/>
        <end position="1695"/>
    </location>
</feature>
<feature type="compositionally biased region" description="Polar residues" evidence="2">
    <location>
        <begin position="1171"/>
        <end position="1183"/>
    </location>
</feature>
<feature type="compositionally biased region" description="Polar residues" evidence="2">
    <location>
        <begin position="1806"/>
        <end position="1821"/>
    </location>
</feature>
<feature type="region of interest" description="Disordered" evidence="2">
    <location>
        <begin position="1984"/>
        <end position="2340"/>
    </location>
</feature>
<feature type="compositionally biased region" description="Polar residues" evidence="2">
    <location>
        <begin position="154"/>
        <end position="169"/>
    </location>
</feature>
<dbReference type="PANTHER" id="PTHR13958:SF3">
    <property type="entry name" value="CAP-GLY DOMAIN-CONTAINING PROTEIN-RELATED"/>
    <property type="match status" value="1"/>
</dbReference>
<feature type="coiled-coil region" evidence="1">
    <location>
        <begin position="218"/>
        <end position="249"/>
    </location>
</feature>
<feature type="compositionally biased region" description="Low complexity" evidence="2">
    <location>
        <begin position="1878"/>
        <end position="1897"/>
    </location>
</feature>
<feature type="region of interest" description="Disordered" evidence="2">
    <location>
        <begin position="2731"/>
        <end position="2766"/>
    </location>
</feature>
<feature type="compositionally biased region" description="Low complexity" evidence="2">
    <location>
        <begin position="1838"/>
        <end position="1850"/>
    </location>
</feature>
<feature type="compositionally biased region" description="Basic and acidic residues" evidence="2">
    <location>
        <begin position="547"/>
        <end position="569"/>
    </location>
</feature>
<dbReference type="InterPro" id="IPR036859">
    <property type="entry name" value="CAP-Gly_dom_sf"/>
</dbReference>
<feature type="compositionally biased region" description="Basic and acidic residues" evidence="2">
    <location>
        <begin position="324"/>
        <end position="341"/>
    </location>
</feature>
<dbReference type="GeneID" id="108413747"/>
<feature type="compositionally biased region" description="Polar residues" evidence="2">
    <location>
        <begin position="354"/>
        <end position="369"/>
    </location>
</feature>
<feature type="compositionally biased region" description="Low complexity" evidence="2">
    <location>
        <begin position="1126"/>
        <end position="1141"/>
    </location>
</feature>
<dbReference type="InterPro" id="IPR000938">
    <property type="entry name" value="CAP-Gly_domain"/>
</dbReference>
<feature type="compositionally biased region" description="Low complexity" evidence="2">
    <location>
        <begin position="858"/>
        <end position="870"/>
    </location>
</feature>
<feature type="compositionally biased region" description="Basic and acidic residues" evidence="2">
    <location>
        <begin position="108"/>
        <end position="121"/>
    </location>
</feature>
<keyword evidence="1" id="KW-0175">Coiled coil</keyword>
<feature type="compositionally biased region" description="Polar residues" evidence="2">
    <location>
        <begin position="2444"/>
        <end position="2455"/>
    </location>
</feature>
<feature type="compositionally biased region" description="Low complexity" evidence="2">
    <location>
        <begin position="638"/>
        <end position="647"/>
    </location>
</feature>
<proteinExistence type="predicted"/>
<feature type="compositionally biased region" description="Basic and acidic residues" evidence="2">
    <location>
        <begin position="1057"/>
        <end position="1072"/>
    </location>
</feature>
<feature type="compositionally biased region" description="Basic and acidic residues" evidence="2">
    <location>
        <begin position="2219"/>
        <end position="2231"/>
    </location>
</feature>
<feature type="region of interest" description="Disordered" evidence="2">
    <location>
        <begin position="2421"/>
        <end position="2482"/>
    </location>
</feature>
<feature type="compositionally biased region" description="Polar residues" evidence="2">
    <location>
        <begin position="1514"/>
        <end position="1531"/>
    </location>
</feature>
<feature type="compositionally biased region" description="Polar residues" evidence="2">
    <location>
        <begin position="97"/>
        <end position="107"/>
    </location>
</feature>
<feature type="compositionally biased region" description="Basic and acidic residues" evidence="2">
    <location>
        <begin position="1488"/>
        <end position="1498"/>
    </location>
</feature>
<accession>A0A3B4DRT7</accession>
<dbReference type="SMART" id="SM01052">
    <property type="entry name" value="CAP_GLY"/>
    <property type="match status" value="1"/>
</dbReference>
<feature type="compositionally biased region" description="Basic and acidic residues" evidence="2">
    <location>
        <begin position="624"/>
        <end position="633"/>
    </location>
</feature>
<dbReference type="Gene3D" id="2.30.30.190">
    <property type="entry name" value="CAP Gly-rich-like domain"/>
    <property type="match status" value="1"/>
</dbReference>
<dbReference type="STRING" id="42514.ENSPNAP00000025806"/>
<feature type="region of interest" description="Disordered" evidence="2">
    <location>
        <begin position="1349"/>
        <end position="1449"/>
    </location>
</feature>
<feature type="compositionally biased region" description="Polar residues" evidence="2">
    <location>
        <begin position="1676"/>
        <end position="1695"/>
    </location>
</feature>
<feature type="compositionally biased region" description="Low complexity" evidence="2">
    <location>
        <begin position="130"/>
        <end position="139"/>
    </location>
</feature>
<evidence type="ECO:0000256" key="1">
    <source>
        <dbReference type="SAM" id="Coils"/>
    </source>
</evidence>
<feature type="region of interest" description="Disordered" evidence="2">
    <location>
        <begin position="58"/>
        <end position="178"/>
    </location>
</feature>
<dbReference type="GeneTree" id="ENSGT00940000155130"/>
<evidence type="ECO:0000313" key="5">
    <source>
        <dbReference type="Proteomes" id="UP001501920"/>
    </source>
</evidence>
<feature type="coiled-coil region" evidence="1">
    <location>
        <begin position="1567"/>
        <end position="1641"/>
    </location>
</feature>
<organism evidence="4 5">
    <name type="scientific">Pygocentrus nattereri</name>
    <name type="common">Red-bellied piranha</name>
    <dbReference type="NCBI Taxonomy" id="42514"/>
    <lineage>
        <taxon>Eukaryota</taxon>
        <taxon>Metazoa</taxon>
        <taxon>Chordata</taxon>
        <taxon>Craniata</taxon>
        <taxon>Vertebrata</taxon>
        <taxon>Euteleostomi</taxon>
        <taxon>Actinopterygii</taxon>
        <taxon>Neopterygii</taxon>
        <taxon>Teleostei</taxon>
        <taxon>Ostariophysi</taxon>
        <taxon>Characiformes</taxon>
        <taxon>Characoidei</taxon>
        <taxon>Pygocentrus</taxon>
    </lineage>
</organism>
<sequence>MWSGQRGEAAVPPAALDNRREISTAWRSLNQSKAALRHIENRLEAVVGSGVVLDSLMNTEKTPVSGSRKARHREMRGADDSVASKSQRSRNPEKSSRSPLRNSTQDNSTERTHTHTAHREVSPPVPRCVSSLSPPAALSELVYERDSRPDQTADLDSTRSSALENTTVRFLNDPPVPGSVGSDVRAGIMQVNGRAAVPATSVSSSPGSASVRLEKLRQRRTDGKLEKLKERIRRQREQLEEAAERERIISHLDQPVGIGASQGTTVPTAKVRKVAPAPPAPIYKGFNTSETTIRTADGKVWREEEFHNCSREFYMHHLLDGVKQKPKVKEKEKEKVQERKAVKPVRKIHRSASVPDQQTRPVISTSSWREGQKLVKMILGPSPQLPSEPRAQSADRERRTGASSRTSSDPRLELNRRLRLNSSDRPVAKTSRPARGDRGRSTAAKDSFRPAGGDRDTLAKGPLRPAGGDRGRSPSTDLLSADIRGILDDLQLEGGAEGPEEGAGRKSAGHSGRAPVRSTRSASPAKPRPERKRQYDAEAVRQYIARQQEDRKRKQVEERRSQKEAEQRRCQRLQELYRRQREGVAKPQAPPTDPPRSHLQETYTKLLLEHTLQQSRPVYQPSGESDKENKRQEPPSPSHSDLSLSEHGPPALSRAELGTCSVPNAASLVPSAGQLFSHLLSMEGAAAVEKSPTHVDLSTTPTVNTEQSRTNRIDAHLRSSRLSRVEALKASAASLSSRIEKEARKLAGDGINYGINCSRNAGTGLPTVPQDDDARWIKSLSPPVRESPGGTDDPALRIQRLLLAGQSAFGGDPAELPGVGNLYSYGSRERGQYMTKPRPSPTGHTLPFSEGVERLDSSRGSISEGSISEGPLTDSSLSEAEDLRGDSTGVPQNLPKPSLKLAGADYCATMQNGHTHDPITLFQREAEQHSPYRPGAAPQDSWPPWDDLAKGSPHSVINIFTKNMHSYSKVMEVGGERVTPVLHPGSASNSLNGVAYEDDFISSRGSSHSASKRTSSNFSNGHSAAGAEERRENEKSSKSSISTPLSSPHSTHSTSKRGSDRSLERPLVDRQKSTTFVASELQRNGVREGSSPSGSPRGSHRSADTDSAAGGASVLSVRSVASEGQPSPKSPADSAGSPASPRVSPPNGSSHSDPRGSSTSPRLSAIRDHGSNTAPDTGSTPEIGNSRVDFRNAGSADLHFAPGVLQQRLSAELSYLDAVEESVRQLGDVERVRAVSLAQQESVSLAQILKAQQQRQERELQLLKLKAEQEALETQRQLQESREKAAQAHTDLCVSLVQSQQQVLLGLQESSSKIISQQAETAQHTAATARHIREMTDLARSQMLNVPSVTPLYDQQRQPRPQTDSRSEVPLGSPQSPTAETPPDSLSESVPSRRPTISGGGSSSRLSPSLSSSMKEPGDGGCREQSSSVEEEVHTAAEESLQTDSIQSILEDRADSTSVATEYSMKFDESVTEDELEKSFRSLLPSESHWRDSVERNRSPLPESDEERNREKSSPQLSIKDNSMPFSSGQDSFSKFTMAMVKQYMQEEEVRAQHQSSLLRLRHRALKEKTKAELAWLEHQKRHLRDKGEDDKMPPIRKRQRGLLLKLQQEQAEIRRLQEANRAARKERQLLLKQQEEIERIHHSTLRLREKLRSAGDNGLRSPASAEVKEVEPSLATDTETRSPSPLSVSGSETSSIMQKLKKMRYQMDERQCSPVLCFFSVFGAQHWASLGLCLPKLHPKFQLYIYTQLVRFLTEREQRLVRRRLQAEELLQWRQRLDAEEAAVRRMEKQALAAWEQQSQRKHSVSTARDCTQSNASATYRQDRSAGREAVSEDDSSPVSSVRSPAWVSEQLVSPSSDGPASKPPSSQADSSPHIQSAPPSESHSHATSSNNHSPSGKLAVHSSRSTEPRLPAPTSEAASDQSDIEGRVLALKEELRRRKAEVQRLKKAQKQRHKERLKAQEASLLKQLESYNNFIEKTKAELNKEADSMPTAKPQIKTPASGTEKPRIRPPAIHGRSESEKSLRTSSKSEEKILTESLIESAGLSEPIGDHEVTSSDEDPPTVTPTPVFGSPEHAGVHSQEPQPSPTESSTKPQLNGSADQSVLSSQRSEVIEELDYVKSEGSGDDHDLSHTDQNSPPLLKLDPHLPLHSFEEFELEGQSALSGKSSHEAEEQLDSRADNIKSSSSVLNKPQTNEEPEAPPQKSPSSMAGSYSPDFTPRKEALDEHKDTQSPSANGYNDDFESSLGSSFREDNQESKSTSPSALRPKETSYKSSFFSSEEEIDEELSVKSGITSGSFLPERPLDGDSLVKPTKGSFSDDVAGTPKSQAALPSSPSGDEMPTYCIGDRVLVSNIQPGTLRFKGQTSFANGFWAGVELDKSEGSNDGTYDGVMYFQCKKGHGIFAPPDKVTHLPEKFESYVDTTEDEDSSLDDQTNKDFKKSSSDGTSQQNTLQNKELDVDFHKVKESSDKPSDLEPRKGSEHDLEGIIEGFSGEKFPVPNGRSRHIILEFEDVSNGETTVPINIRDKAPSDLKFEDMSNGKTTLPVNIRDKAPSDVLEERTVNILDLLINDEQSRIEGLRKSSGFSNEETMSVDRVDGDANESRSLSSLADKLLDNFVDDAVRQFQEIKKMKEKKIAAANQQKEVILSEAEEGSENNLKMDDFRTFFDKDQEEVSSPELCNRSESPVLGPSGQEELAKRLAELELSRELLDALGDEQDWFDEDFGLSSRKEQEKLKRRQEEGSLSGSPQAKVPARPQLPQPKLPEEPAMLVPHKAPEVEKLVSAALLEIWKHCGLGQGKQSLTGVQKPQPSEAFLSDCGRNDEQEAECIRSYKQAVFDLSWEVIRDIFKEDPNTDQPQWVKPRRVNSSCIHRIDNPNDITKVQAFVTGEVLKLYSLKKEQNHKTDWQKMLKFGRKKRDRVDHILVQELHEEEALWVNYDEDELFVKMQLADGIFDALLKDTAEILIQIQEKRSKRPKL</sequence>
<dbReference type="Proteomes" id="UP001501920">
    <property type="component" value="Chromosome 28"/>
</dbReference>
<feature type="compositionally biased region" description="Basic and acidic residues" evidence="2">
    <location>
        <begin position="142"/>
        <end position="151"/>
    </location>
</feature>
<feature type="compositionally biased region" description="Polar residues" evidence="2">
    <location>
        <begin position="2183"/>
        <end position="2196"/>
    </location>
</feature>
<feature type="domain" description="CAP-Gly" evidence="3">
    <location>
        <begin position="2364"/>
        <end position="2406"/>
    </location>
</feature>
<feature type="compositionally biased region" description="Basic and acidic residues" evidence="2">
    <location>
        <begin position="2144"/>
        <end position="2154"/>
    </location>
</feature>
<gene>
    <name evidence="4" type="primary">CEP350</name>
</gene>
<feature type="compositionally biased region" description="Basic and acidic residues" evidence="2">
    <location>
        <begin position="1822"/>
        <end position="1832"/>
    </location>
</feature>
<feature type="compositionally biased region" description="Basic and acidic residues" evidence="2">
    <location>
        <begin position="2731"/>
        <end position="2742"/>
    </location>
</feature>
<feature type="compositionally biased region" description="Low complexity" evidence="2">
    <location>
        <begin position="1403"/>
        <end position="1413"/>
    </location>
</feature>
<evidence type="ECO:0000313" key="4">
    <source>
        <dbReference type="Ensembl" id="ENSPNAP00000025806.2"/>
    </source>
</evidence>
<feature type="compositionally biased region" description="Basic and acidic residues" evidence="2">
    <location>
        <begin position="1027"/>
        <end position="1037"/>
    </location>
</feature>
<feature type="region of interest" description="Disordered" evidence="2">
    <location>
        <begin position="831"/>
        <end position="897"/>
    </location>
</feature>
<evidence type="ECO:0000256" key="2">
    <source>
        <dbReference type="SAM" id="MobiDB-lite"/>
    </source>
</evidence>
<feature type="region of interest" description="Disordered" evidence="2">
    <location>
        <begin position="1002"/>
        <end position="1187"/>
    </location>
</feature>
<dbReference type="GO" id="GO:0008017">
    <property type="term" value="F:microtubule binding"/>
    <property type="evidence" value="ECO:0007669"/>
    <property type="project" value="InterPro"/>
</dbReference>
<dbReference type="InterPro" id="IPR028750">
    <property type="entry name" value="CEP350/CC187"/>
</dbReference>
<feature type="compositionally biased region" description="Basic and acidic residues" evidence="2">
    <location>
        <begin position="2168"/>
        <end position="2182"/>
    </location>
</feature>
<dbReference type="GO" id="GO:0034453">
    <property type="term" value="P:microtubule anchoring"/>
    <property type="evidence" value="ECO:0007669"/>
    <property type="project" value="InterPro"/>
</dbReference>
<reference evidence="4" key="2">
    <citation type="submission" date="2025-08" db="UniProtKB">
        <authorList>
            <consortium name="Ensembl"/>
        </authorList>
    </citation>
    <scope>IDENTIFICATION</scope>
</reference>
<protein>
    <recommendedName>
        <fullName evidence="3">CAP-Gly domain-containing protein</fullName>
    </recommendedName>
</protein>
<dbReference type="PROSITE" id="PS50245">
    <property type="entry name" value="CAP_GLY_2"/>
    <property type="match status" value="1"/>
</dbReference>
<feature type="region of interest" description="Disordered" evidence="2">
    <location>
        <begin position="1798"/>
        <end position="1927"/>
    </location>
</feature>
<feature type="compositionally biased region" description="Polar residues" evidence="2">
    <location>
        <begin position="2326"/>
        <end position="2337"/>
    </location>
</feature>
<feature type="compositionally biased region" description="Polar residues" evidence="2">
    <location>
        <begin position="1852"/>
        <end position="1876"/>
    </location>
</feature>
<dbReference type="GO" id="GO:0005813">
    <property type="term" value="C:centrosome"/>
    <property type="evidence" value="ECO:0007669"/>
    <property type="project" value="InterPro"/>
</dbReference>
<feature type="compositionally biased region" description="Polar residues" evidence="2">
    <location>
        <begin position="2097"/>
        <end position="2111"/>
    </location>
</feature>
<evidence type="ECO:0000259" key="3">
    <source>
        <dbReference type="PROSITE" id="PS50245"/>
    </source>
</evidence>
<feature type="compositionally biased region" description="Basic and acidic residues" evidence="2">
    <location>
        <begin position="2456"/>
        <end position="2482"/>
    </location>
</feature>
<dbReference type="PANTHER" id="PTHR13958">
    <property type="entry name" value="CENTROSOME-ASSOCIATED PROTEIN 350"/>
    <property type="match status" value="1"/>
</dbReference>
<name>A0A3B4DRT7_PYGNA</name>
<feature type="compositionally biased region" description="Basic and acidic residues" evidence="2">
    <location>
        <begin position="2118"/>
        <end position="2133"/>
    </location>
</feature>
<reference evidence="4 5" key="1">
    <citation type="submission" date="2020-10" db="EMBL/GenBank/DDBJ databases">
        <title>Pygocentrus nattereri (red-bellied piranha) genome, fPygNat1, primary haplotype.</title>
        <authorList>
            <person name="Myers G."/>
            <person name="Meyer A."/>
            <person name="Karagic N."/>
            <person name="Pippel M."/>
            <person name="Winkler S."/>
            <person name="Tracey A."/>
            <person name="Wood J."/>
            <person name="Formenti G."/>
            <person name="Howe K."/>
            <person name="Fedrigo O."/>
            <person name="Jarvis E.D."/>
        </authorList>
    </citation>
    <scope>NUCLEOTIDE SEQUENCE [LARGE SCALE GENOMIC DNA]</scope>
</reference>
<feature type="region of interest" description="Disordered" evidence="2">
    <location>
        <begin position="2672"/>
        <end position="2694"/>
    </location>
</feature>
<dbReference type="Pfam" id="PF01302">
    <property type="entry name" value="CAP_GLY"/>
    <property type="match status" value="1"/>
</dbReference>
<dbReference type="RefSeq" id="XP_037391547.1">
    <property type="nucleotide sequence ID" value="XM_037535650.1"/>
</dbReference>
<feature type="coiled-coil region" evidence="1">
    <location>
        <begin position="1246"/>
        <end position="1284"/>
    </location>
</feature>
<feature type="compositionally biased region" description="Polar residues" evidence="2">
    <location>
        <begin position="1146"/>
        <end position="1162"/>
    </location>
</feature>
<feature type="compositionally biased region" description="Basic and acidic residues" evidence="2">
    <location>
        <begin position="2017"/>
        <end position="2036"/>
    </location>
</feature>
<feature type="compositionally biased region" description="Low complexity" evidence="2">
    <location>
        <begin position="1002"/>
        <end position="1016"/>
    </location>
</feature>
<feature type="compositionally biased region" description="Basic and acidic residues" evidence="2">
    <location>
        <begin position="2434"/>
        <end position="2443"/>
    </location>
</feature>
<dbReference type="Ensembl" id="ENSPNAT00000006687.2">
    <property type="protein sequence ID" value="ENSPNAP00000025806.2"/>
    <property type="gene ID" value="ENSPNAG00000001506.2"/>
</dbReference>
<feature type="compositionally biased region" description="Low complexity" evidence="2">
    <location>
        <begin position="1038"/>
        <end position="1053"/>
    </location>
</feature>
<feature type="compositionally biased region" description="Basic and acidic residues" evidence="2">
    <location>
        <begin position="575"/>
        <end position="584"/>
    </location>
</feature>
<feature type="compositionally biased region" description="Basic and acidic residues" evidence="2">
    <location>
        <begin position="446"/>
        <end position="458"/>
    </location>
</feature>
<feature type="region of interest" description="Disordered" evidence="2">
    <location>
        <begin position="1"/>
        <end position="20"/>
    </location>
</feature>
<feature type="region of interest" description="Disordered" evidence="2">
    <location>
        <begin position="324"/>
        <end position="598"/>
    </location>
</feature>